<reference evidence="1" key="1">
    <citation type="journal article" date="2020" name="Stud. Mycol.">
        <title>101 Dothideomycetes genomes: a test case for predicting lifestyles and emergence of pathogens.</title>
        <authorList>
            <person name="Haridas S."/>
            <person name="Albert R."/>
            <person name="Binder M."/>
            <person name="Bloem J."/>
            <person name="Labutti K."/>
            <person name="Salamov A."/>
            <person name="Andreopoulos B."/>
            <person name="Baker S."/>
            <person name="Barry K."/>
            <person name="Bills G."/>
            <person name="Bluhm B."/>
            <person name="Cannon C."/>
            <person name="Castanera R."/>
            <person name="Culley D."/>
            <person name="Daum C."/>
            <person name="Ezra D."/>
            <person name="Gonzalez J."/>
            <person name="Henrissat B."/>
            <person name="Kuo A."/>
            <person name="Liang C."/>
            <person name="Lipzen A."/>
            <person name="Lutzoni F."/>
            <person name="Magnuson J."/>
            <person name="Mondo S."/>
            <person name="Nolan M."/>
            <person name="Ohm R."/>
            <person name="Pangilinan J."/>
            <person name="Park H.-J."/>
            <person name="Ramirez L."/>
            <person name="Alfaro M."/>
            <person name="Sun H."/>
            <person name="Tritt A."/>
            <person name="Yoshinaga Y."/>
            <person name="Zwiers L.-H."/>
            <person name="Turgeon B."/>
            <person name="Goodwin S."/>
            <person name="Spatafora J."/>
            <person name="Crous P."/>
            <person name="Grigoriev I."/>
        </authorList>
    </citation>
    <scope>NUCLEOTIDE SEQUENCE</scope>
    <source>
        <strain evidence="1">ATCC 200398</strain>
    </source>
</reference>
<organism evidence="1 2">
    <name type="scientific">Lindgomyces ingoldianus</name>
    <dbReference type="NCBI Taxonomy" id="673940"/>
    <lineage>
        <taxon>Eukaryota</taxon>
        <taxon>Fungi</taxon>
        <taxon>Dikarya</taxon>
        <taxon>Ascomycota</taxon>
        <taxon>Pezizomycotina</taxon>
        <taxon>Dothideomycetes</taxon>
        <taxon>Pleosporomycetidae</taxon>
        <taxon>Pleosporales</taxon>
        <taxon>Lindgomycetaceae</taxon>
        <taxon>Lindgomyces</taxon>
    </lineage>
</organism>
<accession>A0ACB6QBC2</accession>
<comment type="caution">
    <text evidence="1">The sequence shown here is derived from an EMBL/GenBank/DDBJ whole genome shotgun (WGS) entry which is preliminary data.</text>
</comment>
<dbReference type="Proteomes" id="UP000799755">
    <property type="component" value="Unassembled WGS sequence"/>
</dbReference>
<evidence type="ECO:0000313" key="2">
    <source>
        <dbReference type="Proteomes" id="UP000799755"/>
    </source>
</evidence>
<proteinExistence type="predicted"/>
<protein>
    <submittedName>
        <fullName evidence="1">Uncharacterized protein</fullName>
    </submittedName>
</protein>
<gene>
    <name evidence="1" type="ORF">BDR25DRAFT_319332</name>
</gene>
<name>A0ACB6QBC2_9PLEO</name>
<evidence type="ECO:0000313" key="1">
    <source>
        <dbReference type="EMBL" id="KAF2464263.1"/>
    </source>
</evidence>
<sequence>MASPEDHHSSEKERSLPGLAAVGALHPFLPRENQLHTSASPSSSSSPLDLPSSISPYPPPRSAAMSFQLPRIDSMASESEKNHTGDHEKQGQNMRQTPPIQLGEQRASPPQLPSFSQLTQSLREPSPPATPAQGSTSVAGSPVVKTPRFEEPAWSESKRRRLDTGIEMAGFHSSNASDPTLSSYSSPSTMQPPPLPHPSLSHQHRPSLPLPSSSQLAPVVHARHQSSPGGLWDYHASPQVPVHHSVTHGLQPSSQHHSPGYVHQPSYYTDAAPPAFSHSYSSSHDPGHHASSLPAPPPNAHPGLHLSGYGQSPNSYQGSSLRGHQAPSSSVHQSLAPNSYQTPHSNGFQASHSNGHHAPHPHPHQAPHPSSHQAPHLHMHQAPHLHIHQTPHPGVHQAQQPAGYATGPQPDHGYAQNPYHQAQGEYSNYTFQSNLDMNTSFNRKRRGNLPKESTAILKTWFHGHRESPYPSEEEKLLLCSQTGLTLNQVSNWFINARRRAPQKESGGGANEA</sequence>
<dbReference type="EMBL" id="MU003538">
    <property type="protein sequence ID" value="KAF2464263.1"/>
    <property type="molecule type" value="Genomic_DNA"/>
</dbReference>
<keyword evidence="2" id="KW-1185">Reference proteome</keyword>